<evidence type="ECO:0000313" key="1">
    <source>
        <dbReference type="EMBL" id="BEQ13325.1"/>
    </source>
</evidence>
<accession>A0AAU9EBG1</accession>
<dbReference type="Gene3D" id="1.10.150.240">
    <property type="entry name" value="Putative phosphatase, domain 2"/>
    <property type="match status" value="1"/>
</dbReference>
<dbReference type="GO" id="GO:0050308">
    <property type="term" value="F:sugar-phosphatase activity"/>
    <property type="evidence" value="ECO:0007669"/>
    <property type="project" value="TreeGrafter"/>
</dbReference>
<dbReference type="NCBIfam" id="TIGR01509">
    <property type="entry name" value="HAD-SF-IA-v3"/>
    <property type="match status" value="1"/>
</dbReference>
<dbReference type="KEGG" id="dmp:FAK_03910"/>
<dbReference type="SFLD" id="SFLDG01129">
    <property type="entry name" value="C1.5:_HAD__Beta-PGM__Phosphata"/>
    <property type="match status" value="1"/>
</dbReference>
<proteinExistence type="predicted"/>
<dbReference type="InterPro" id="IPR036412">
    <property type="entry name" value="HAD-like_sf"/>
</dbReference>
<dbReference type="AlphaFoldDB" id="A0AAU9EBG1"/>
<dbReference type="Pfam" id="PF13419">
    <property type="entry name" value="HAD_2"/>
    <property type="match status" value="1"/>
</dbReference>
<dbReference type="InterPro" id="IPR051806">
    <property type="entry name" value="HAD-like_SPP"/>
</dbReference>
<dbReference type="InterPro" id="IPR041492">
    <property type="entry name" value="HAD_2"/>
</dbReference>
<evidence type="ECO:0000313" key="2">
    <source>
        <dbReference type="Proteomes" id="UP001366166"/>
    </source>
</evidence>
<dbReference type="SFLD" id="SFLDS00003">
    <property type="entry name" value="Haloacid_Dehalogenase"/>
    <property type="match status" value="1"/>
</dbReference>
<protein>
    <submittedName>
        <fullName evidence="1">Haloacid dehalogenase</fullName>
    </submittedName>
</protein>
<dbReference type="PANTHER" id="PTHR43481:SF4">
    <property type="entry name" value="GLYCEROL-1-PHOSPHATE PHOSPHOHYDROLASE 1-RELATED"/>
    <property type="match status" value="1"/>
</dbReference>
<organism evidence="1 2">
    <name type="scientific">Desulfoferula mesophila</name>
    <dbReference type="NCBI Taxonomy" id="3058419"/>
    <lineage>
        <taxon>Bacteria</taxon>
        <taxon>Pseudomonadati</taxon>
        <taxon>Thermodesulfobacteriota</taxon>
        <taxon>Desulfarculia</taxon>
        <taxon>Desulfarculales</taxon>
        <taxon>Desulfarculaceae</taxon>
        <taxon>Desulfoferula</taxon>
    </lineage>
</organism>
<reference evidence="2" key="1">
    <citation type="journal article" date="2023" name="Arch. Microbiol.">
        <title>Desulfoferula mesophilus gen. nov. sp. nov., a mesophilic sulfate-reducing bacterium isolated from a brackish lake sediment.</title>
        <authorList>
            <person name="Watanabe T."/>
            <person name="Yabe T."/>
            <person name="Tsuji J.M."/>
            <person name="Fukui M."/>
        </authorList>
    </citation>
    <scope>NUCLEOTIDE SEQUENCE [LARGE SCALE GENOMIC DNA]</scope>
    <source>
        <strain evidence="2">12FAK</strain>
    </source>
</reference>
<gene>
    <name evidence="1" type="ORF">FAK_03910</name>
</gene>
<sequence length="208" mass="22369">MDLDGTLADSMPVMTAATDRFLKELGLERMGGGHHRWAGRTPFDIMGALKEHNGLDIPVQELVERYYKLVDAAYTDQATVMPGGRRLLAAASQRGVFTAVVTSTLRSVAEGFLAHQGLREMVNAVVTVEDIRRGKPDPEPYLLALKISGLRADQALAVEDAPMGARSATGAGLATWIMAPRGAQDFPRIAGVAGFINRLDQLIPCLQG</sequence>
<dbReference type="InterPro" id="IPR006439">
    <property type="entry name" value="HAD-SF_hydro_IA"/>
</dbReference>
<dbReference type="PANTHER" id="PTHR43481">
    <property type="entry name" value="FRUCTOSE-1-PHOSPHATE PHOSPHATASE"/>
    <property type="match status" value="1"/>
</dbReference>
<dbReference type="EMBL" id="AP028679">
    <property type="protein sequence ID" value="BEQ13325.1"/>
    <property type="molecule type" value="Genomic_DNA"/>
</dbReference>
<dbReference type="Proteomes" id="UP001366166">
    <property type="component" value="Chromosome"/>
</dbReference>
<dbReference type="Gene3D" id="3.40.50.1000">
    <property type="entry name" value="HAD superfamily/HAD-like"/>
    <property type="match status" value="1"/>
</dbReference>
<dbReference type="InterPro" id="IPR023214">
    <property type="entry name" value="HAD_sf"/>
</dbReference>
<dbReference type="SUPFAM" id="SSF56784">
    <property type="entry name" value="HAD-like"/>
    <property type="match status" value="1"/>
</dbReference>
<name>A0AAU9EBG1_9BACT</name>
<dbReference type="InterPro" id="IPR023198">
    <property type="entry name" value="PGP-like_dom2"/>
</dbReference>
<keyword evidence="2" id="KW-1185">Reference proteome</keyword>